<organism evidence="1 2">
    <name type="scientific">Polarella glacialis</name>
    <name type="common">Dinoflagellate</name>
    <dbReference type="NCBI Taxonomy" id="89957"/>
    <lineage>
        <taxon>Eukaryota</taxon>
        <taxon>Sar</taxon>
        <taxon>Alveolata</taxon>
        <taxon>Dinophyceae</taxon>
        <taxon>Suessiales</taxon>
        <taxon>Suessiaceae</taxon>
        <taxon>Polarella</taxon>
    </lineage>
</organism>
<evidence type="ECO:0000313" key="1">
    <source>
        <dbReference type="EMBL" id="CAE8693064.1"/>
    </source>
</evidence>
<dbReference type="Proteomes" id="UP000626109">
    <property type="component" value="Unassembled WGS sequence"/>
</dbReference>
<comment type="caution">
    <text evidence="1">The sequence shown here is derived from an EMBL/GenBank/DDBJ whole genome shotgun (WGS) entry which is preliminary data.</text>
</comment>
<dbReference type="EMBL" id="CAJNNW010027767">
    <property type="protein sequence ID" value="CAE8693064.1"/>
    <property type="molecule type" value="Genomic_DNA"/>
</dbReference>
<accession>A0A813JZI0</accession>
<sequence length="911" mass="99306">MFWKGSPGDQSSVLCIHALTLYVGTWSQEVAGLLEDIDLVSSLSEVAEKKGRSALALQRGLEGWRAAIENMPEHSVSLYAAACGCFMDSSAAQPEGLEQLAAALSKSYPAGQLVKPYAVCKLRRVLAAVGLSPWPDAAGGSASSSSCRLQDMLGAGLSAFSLFLARAFATTIDICICRGLGTSRFGDLFRTALALGHPSECDVTAGSSMGAPDDSILAKEAVQTLEDFAETLPIRCTWKVSAKDLAAGLVQPPFADSVKLTFVVLSCQQGSPADREVKQLEAFVEQLKRNLGQSMLEHVVAEDFTSITPSNRAVTHDFLRLIASSSKRPALGGPNGGQLLKSVLRAIWNLEFPRESFHFLVEAAGCLAPRTSSSASSGSNDGWLDIDEAAAALWNQDRCSNSSFIRELSERKQVPELILPSLCTAFASATKTKKWPAEGRQLCDVQVDVDLRLLAHCISEGLRAGAAWIELLDGKAGQIKELAKAAWSLTIDAEVPCELAQKLVQTKEGSIGAELAYLFEVVREKHRERLQIMEAVSSIPLKLRLHLLNLPIPTPPTTYPACACWSCWSADPQVVAFLKGLACLGDCSSLLRSCIQMAGNHNGSGSGDVQTFQQVLRSATEGLTKLLIRICSGEVTWQDMENGSGELDESEPKRLGILADHLGLREIESHKLRDVLECLHVSPRDRAIQIGKLLQVLESTKTGSDEDVEILKDLLQLVSRQDASIMPARAEQGRHSLGSIRDRLAHLLGVQPPSRLRVLLWEQVDQIRELQPLSAYLEKKSRAEVDQKLEALQTRCVAQPQLVLVVKELRQFVDLFRKLDARSPPLHSMAKLLSEKLPARVDRDRTKELIKLMTSAGSEDIGERGRLHLEELVSPETTLSFQMQDLGQSEDSSSRRMFVDARVVLGSDLVK</sequence>
<protein>
    <submittedName>
        <fullName evidence="1">Uncharacterized protein</fullName>
    </submittedName>
</protein>
<name>A0A813JZI0_POLGL</name>
<evidence type="ECO:0000313" key="2">
    <source>
        <dbReference type="Proteomes" id="UP000626109"/>
    </source>
</evidence>
<reference evidence="1" key="1">
    <citation type="submission" date="2021-02" db="EMBL/GenBank/DDBJ databases">
        <authorList>
            <person name="Dougan E. K."/>
            <person name="Rhodes N."/>
            <person name="Thang M."/>
            <person name="Chan C."/>
        </authorList>
    </citation>
    <scope>NUCLEOTIDE SEQUENCE</scope>
</reference>
<proteinExistence type="predicted"/>
<gene>
    <name evidence="1" type="ORF">PGLA2088_LOCUS28191</name>
</gene>
<dbReference type="AlphaFoldDB" id="A0A813JZI0"/>